<organism evidence="3 4">
    <name type="scientific">Vicia faba</name>
    <name type="common">Broad bean</name>
    <name type="synonym">Faba vulgaris</name>
    <dbReference type="NCBI Taxonomy" id="3906"/>
    <lineage>
        <taxon>Eukaryota</taxon>
        <taxon>Viridiplantae</taxon>
        <taxon>Streptophyta</taxon>
        <taxon>Embryophyta</taxon>
        <taxon>Tracheophyta</taxon>
        <taxon>Spermatophyta</taxon>
        <taxon>Magnoliopsida</taxon>
        <taxon>eudicotyledons</taxon>
        <taxon>Gunneridae</taxon>
        <taxon>Pentapetalae</taxon>
        <taxon>rosids</taxon>
        <taxon>fabids</taxon>
        <taxon>Fabales</taxon>
        <taxon>Fabaceae</taxon>
        <taxon>Papilionoideae</taxon>
        <taxon>50 kb inversion clade</taxon>
        <taxon>NPAAA clade</taxon>
        <taxon>Hologalegina</taxon>
        <taxon>IRL clade</taxon>
        <taxon>Fabeae</taxon>
        <taxon>Vicia</taxon>
    </lineage>
</organism>
<evidence type="ECO:0000313" key="4">
    <source>
        <dbReference type="Proteomes" id="UP001157006"/>
    </source>
</evidence>
<sequence>MTKTISSQQHSNSKVPSDQLDIWSSILNQNNKDEASQSTTSPYVHPLVKKSKSYLSEKSLEICTESLGSETGSDGFSSSYISTTYEDNNSENAEKLKETVNMVVKKPRCFPPPLSSLTTQTQQLQMKPHRDNGRFFLFLQVVSVPSQNNFFSKRQHGRLILTFANEQQQEEVVDEFVKDECVIEKTQLCSLESMMNKKIVLFDNKSPKWSKRFKRETNFEDVKAVQIHKHGSWPRILNQQNNYSLVSKGKNGDYLIHNLKCYKNSTFLLQTPRPVKLIN</sequence>
<dbReference type="Proteomes" id="UP001157006">
    <property type="component" value="Chromosome 1S"/>
</dbReference>
<dbReference type="InterPro" id="IPR046431">
    <property type="entry name" value="FAF_dom"/>
</dbReference>
<dbReference type="Pfam" id="PF11250">
    <property type="entry name" value="FAF"/>
    <property type="match status" value="1"/>
</dbReference>
<evidence type="ECO:0000256" key="1">
    <source>
        <dbReference type="ARBA" id="ARBA00008690"/>
    </source>
</evidence>
<evidence type="ECO:0000313" key="3">
    <source>
        <dbReference type="EMBL" id="CAI8592817.1"/>
    </source>
</evidence>
<dbReference type="InterPro" id="IPR021410">
    <property type="entry name" value="FAF"/>
</dbReference>
<gene>
    <name evidence="3" type="ORF">VFH_I060200</name>
</gene>
<feature type="domain" description="FAF" evidence="2">
    <location>
        <begin position="110"/>
        <end position="163"/>
    </location>
</feature>
<comment type="similarity">
    <text evidence="1">Belongs to the fantastic four family.</text>
</comment>
<dbReference type="PANTHER" id="PTHR33155">
    <property type="entry name" value="FANTASTIC FOUR-LIKE PROTEIN (DUF3049)"/>
    <property type="match status" value="1"/>
</dbReference>
<dbReference type="AlphaFoldDB" id="A0AAV0ZA71"/>
<proteinExistence type="inferred from homology"/>
<keyword evidence="4" id="KW-1185">Reference proteome</keyword>
<name>A0AAV0ZA71_VICFA</name>
<reference evidence="3 4" key="1">
    <citation type="submission" date="2023-01" db="EMBL/GenBank/DDBJ databases">
        <authorList>
            <person name="Kreplak J."/>
        </authorList>
    </citation>
    <scope>NUCLEOTIDE SEQUENCE [LARGE SCALE GENOMIC DNA]</scope>
</reference>
<dbReference type="EMBL" id="OX451735">
    <property type="protein sequence ID" value="CAI8592817.1"/>
    <property type="molecule type" value="Genomic_DNA"/>
</dbReference>
<accession>A0AAV0ZA71</accession>
<dbReference type="PANTHER" id="PTHR33155:SF3">
    <property type="entry name" value="PROTEIN FAF-LIKE, CHLOROPLASTIC"/>
    <property type="match status" value="1"/>
</dbReference>
<evidence type="ECO:0000259" key="2">
    <source>
        <dbReference type="Pfam" id="PF11250"/>
    </source>
</evidence>
<protein>
    <recommendedName>
        <fullName evidence="2">FAF domain-containing protein</fullName>
    </recommendedName>
</protein>